<evidence type="ECO:0000256" key="10">
    <source>
        <dbReference type="ARBA" id="ARBA00023295"/>
    </source>
</evidence>
<evidence type="ECO:0000256" key="2">
    <source>
        <dbReference type="ARBA" id="ARBA00005641"/>
    </source>
</evidence>
<evidence type="ECO:0000256" key="9">
    <source>
        <dbReference type="ARBA" id="ARBA00023180"/>
    </source>
</evidence>
<evidence type="ECO:0000256" key="8">
    <source>
        <dbReference type="ARBA" id="ARBA00023136"/>
    </source>
</evidence>
<dbReference type="InterPro" id="IPR001547">
    <property type="entry name" value="Glyco_hydro_5"/>
</dbReference>
<keyword evidence="5 16" id="KW-0378">Hydrolase</keyword>
<accession>A0A517LJP8</accession>
<gene>
    <name evidence="19" type="ORF">FKW77_001658</name>
</gene>
<keyword evidence="9" id="KW-0325">Glycoprotein</keyword>
<feature type="domain" description="Glycoside hydrolase family 5" evidence="18">
    <location>
        <begin position="198"/>
        <end position="430"/>
    </location>
</feature>
<comment type="similarity">
    <text evidence="2 16">Belongs to the glycosyl hydrolase 5 (cellulase A) family.</text>
</comment>
<evidence type="ECO:0000256" key="11">
    <source>
        <dbReference type="ARBA" id="ARBA00023316"/>
    </source>
</evidence>
<evidence type="ECO:0000256" key="14">
    <source>
        <dbReference type="ARBA" id="ARBA00038929"/>
    </source>
</evidence>
<keyword evidence="10 16" id="KW-0326">Glycosidase</keyword>
<dbReference type="OrthoDB" id="62120at2759"/>
<evidence type="ECO:0000256" key="12">
    <source>
        <dbReference type="ARBA" id="ARBA00036824"/>
    </source>
</evidence>
<evidence type="ECO:0000256" key="15">
    <source>
        <dbReference type="ARBA" id="ARBA00041260"/>
    </source>
</evidence>
<dbReference type="GO" id="GO:0005576">
    <property type="term" value="C:extracellular region"/>
    <property type="evidence" value="ECO:0007669"/>
    <property type="project" value="TreeGrafter"/>
</dbReference>
<keyword evidence="6" id="KW-0735">Signal-anchor</keyword>
<dbReference type="GO" id="GO:0009986">
    <property type="term" value="C:cell surface"/>
    <property type="evidence" value="ECO:0007669"/>
    <property type="project" value="TreeGrafter"/>
</dbReference>
<keyword evidence="4" id="KW-0812">Transmembrane</keyword>
<dbReference type="SUPFAM" id="SSF51445">
    <property type="entry name" value="(Trans)glycosidases"/>
    <property type="match status" value="1"/>
</dbReference>
<dbReference type="InterPro" id="IPR017853">
    <property type="entry name" value="GH"/>
</dbReference>
<evidence type="ECO:0000256" key="3">
    <source>
        <dbReference type="ARBA" id="ARBA00022475"/>
    </source>
</evidence>
<dbReference type="STRING" id="50376.A0A517LJP8"/>
<dbReference type="EC" id="3.2.1.58" evidence="14"/>
<keyword evidence="3" id="KW-1003">Cell membrane</keyword>
<dbReference type="GO" id="GO:0071555">
    <property type="term" value="P:cell wall organization"/>
    <property type="evidence" value="ECO:0007669"/>
    <property type="project" value="UniProtKB-KW"/>
</dbReference>
<dbReference type="AlphaFoldDB" id="A0A517LJP8"/>
<keyword evidence="8" id="KW-0472">Membrane</keyword>
<keyword evidence="20" id="KW-1185">Reference proteome</keyword>
<dbReference type="EMBL" id="CP042198">
    <property type="protein sequence ID" value="QDS75863.1"/>
    <property type="molecule type" value="Genomic_DNA"/>
</dbReference>
<name>A0A517LJP8_9PEZI</name>
<evidence type="ECO:0000256" key="1">
    <source>
        <dbReference type="ARBA" id="ARBA00004401"/>
    </source>
</evidence>
<feature type="region of interest" description="Disordered" evidence="17">
    <location>
        <begin position="47"/>
        <end position="91"/>
    </location>
</feature>
<dbReference type="PANTHER" id="PTHR31297">
    <property type="entry name" value="GLUCAN ENDO-1,6-BETA-GLUCOSIDASE B"/>
    <property type="match status" value="1"/>
</dbReference>
<dbReference type="FunFam" id="3.20.20.80:FF:000033">
    <property type="entry name" value="Glucan 1,3-beta-glucosidase A"/>
    <property type="match status" value="1"/>
</dbReference>
<feature type="compositionally biased region" description="Low complexity" evidence="17">
    <location>
        <begin position="53"/>
        <end position="84"/>
    </location>
</feature>
<keyword evidence="7" id="KW-1133">Transmembrane helix</keyword>
<evidence type="ECO:0000256" key="13">
    <source>
        <dbReference type="ARBA" id="ARBA00037126"/>
    </source>
</evidence>
<dbReference type="Pfam" id="PF00150">
    <property type="entry name" value="Cellulase"/>
    <property type="match status" value="1"/>
</dbReference>
<dbReference type="GO" id="GO:0005886">
    <property type="term" value="C:plasma membrane"/>
    <property type="evidence" value="ECO:0007669"/>
    <property type="project" value="UniProtKB-SubCell"/>
</dbReference>
<evidence type="ECO:0000256" key="7">
    <source>
        <dbReference type="ARBA" id="ARBA00022989"/>
    </source>
</evidence>
<dbReference type="GO" id="GO:0004338">
    <property type="term" value="F:glucan exo-1,3-beta-glucosidase activity"/>
    <property type="evidence" value="ECO:0007669"/>
    <property type="project" value="UniProtKB-EC"/>
</dbReference>
<evidence type="ECO:0000256" key="17">
    <source>
        <dbReference type="SAM" id="MobiDB-lite"/>
    </source>
</evidence>
<organism evidence="19 20">
    <name type="scientific">Venturia effusa</name>
    <dbReference type="NCBI Taxonomy" id="50376"/>
    <lineage>
        <taxon>Eukaryota</taxon>
        <taxon>Fungi</taxon>
        <taxon>Dikarya</taxon>
        <taxon>Ascomycota</taxon>
        <taxon>Pezizomycotina</taxon>
        <taxon>Dothideomycetes</taxon>
        <taxon>Pleosporomycetidae</taxon>
        <taxon>Venturiales</taxon>
        <taxon>Venturiaceae</taxon>
        <taxon>Venturia</taxon>
    </lineage>
</organism>
<dbReference type="GO" id="GO:0009251">
    <property type="term" value="P:glucan catabolic process"/>
    <property type="evidence" value="ECO:0007669"/>
    <property type="project" value="TreeGrafter"/>
</dbReference>
<reference evidence="19 20" key="1">
    <citation type="submission" date="2019-07" db="EMBL/GenBank/DDBJ databases">
        <title>Finished genome of Venturia effusa.</title>
        <authorList>
            <person name="Young C.A."/>
            <person name="Cox M.P."/>
            <person name="Ganley A.R.D."/>
            <person name="David W.J."/>
        </authorList>
    </citation>
    <scope>NUCLEOTIDE SEQUENCE [LARGE SCALE GENOMIC DNA]</scope>
    <source>
        <strain evidence="20">albino</strain>
    </source>
</reference>
<dbReference type="Proteomes" id="UP000316270">
    <property type="component" value="Chromosome 14"/>
</dbReference>
<comment type="catalytic activity">
    <reaction evidence="12">
        <text>Successive hydrolysis of beta-D-glucose units from the non-reducing ends of (1-&gt;3)-beta-D-glucans, releasing alpha-glucose.</text>
        <dbReference type="EC" id="3.2.1.58"/>
    </reaction>
</comment>
<sequence>MQRGGHRGESREMLALGSTEKLPAGAVIGALIAKDIIHVSKKSSNNDESALVAAASGSSPTSTSSSSAGPTISTSKPKTPCSKSADIPSSAKGTWIDPTSWLDMKDFNCTFTSETVGDLPLVGLNDTWDDSTQPNPDVPALDSPFGYGQRPFRGVNLGGWLSLEPFITPSFFADDIPDEYTLSKKLGDKLAPTLEKHYSTFITEDDFKAIAAAGLDHVRIPYSYWAVKHYDNDPYLFGVSWRYLLRGIEWARKNGLRVKLDLHAVPGSQNGWNHSGRSGKAHWLNGTDDGELNGQRSLDIHNMLSKFFAQDRYKNVVVFYGLVNEPSMDIKHQHLIDWTKKAFDIVKGNGVNAVQIFSEGMRGFQAWNGKMTGYGDSLAMDVHEYTLFDPYTLAFKHAERVAFACDALRSQIAAASNPAMVGEWSQADTDCTKWLNGVGSGARWNGTFYGSLAPACPTKDTKCSCDKANADPSTFTSDYKNFLQHWAEAQMYAYEKSSWGWFYWTWKTEDAPLWSYQAALEGGFMPPKAYSRDWDCSKGVPTSYGELPEFY</sequence>
<evidence type="ECO:0000256" key="16">
    <source>
        <dbReference type="RuleBase" id="RU361153"/>
    </source>
</evidence>
<evidence type="ECO:0000313" key="20">
    <source>
        <dbReference type="Proteomes" id="UP000316270"/>
    </source>
</evidence>
<evidence type="ECO:0000313" key="19">
    <source>
        <dbReference type="EMBL" id="QDS75863.1"/>
    </source>
</evidence>
<keyword evidence="11" id="KW-0961">Cell wall biogenesis/degradation</keyword>
<evidence type="ECO:0000256" key="5">
    <source>
        <dbReference type="ARBA" id="ARBA00022801"/>
    </source>
</evidence>
<evidence type="ECO:0000256" key="6">
    <source>
        <dbReference type="ARBA" id="ARBA00022968"/>
    </source>
</evidence>
<evidence type="ECO:0000259" key="18">
    <source>
        <dbReference type="Pfam" id="PF00150"/>
    </source>
</evidence>
<protein>
    <recommendedName>
        <fullName evidence="14">glucan 1,3-beta-glucosidase</fullName>
        <ecNumber evidence="14">3.2.1.58</ecNumber>
    </recommendedName>
    <alternativeName>
        <fullName evidence="15">Exo-1,3-beta-glucanase D</fullName>
    </alternativeName>
</protein>
<evidence type="ECO:0000256" key="4">
    <source>
        <dbReference type="ARBA" id="ARBA00022692"/>
    </source>
</evidence>
<dbReference type="Gene3D" id="3.20.20.80">
    <property type="entry name" value="Glycosidases"/>
    <property type="match status" value="1"/>
</dbReference>
<proteinExistence type="inferred from homology"/>
<dbReference type="PANTHER" id="PTHR31297:SF34">
    <property type="entry name" value="GLUCAN 1,3-BETA-GLUCOSIDASE 2"/>
    <property type="match status" value="1"/>
</dbReference>
<dbReference type="InterPro" id="IPR050386">
    <property type="entry name" value="Glycosyl_hydrolase_5"/>
</dbReference>
<comment type="function">
    <text evidence="13">Glucosidase involved in the degradation of cellulosic biomass. Active on lichenan.</text>
</comment>
<comment type="subcellular location">
    <subcellularLocation>
        <location evidence="1">Cell membrane</location>
        <topology evidence="1">Single-pass type II membrane protein</topology>
    </subcellularLocation>
</comment>